<keyword evidence="14" id="KW-1185">Reference proteome</keyword>
<comment type="similarity">
    <text evidence="10">Belongs to the G-protein coupled receptor 1 family.</text>
</comment>
<dbReference type="FunFam" id="1.20.1070.10:FF:000003">
    <property type="entry name" value="Olfactory receptor"/>
    <property type="match status" value="1"/>
</dbReference>
<keyword evidence="5 11" id="KW-1133">Transmembrane helix</keyword>
<dbReference type="STRING" id="9258.ENSOANP00000000239"/>
<dbReference type="GO" id="GO:0005549">
    <property type="term" value="F:odorant binding"/>
    <property type="evidence" value="ECO:0000318"/>
    <property type="project" value="GO_Central"/>
</dbReference>
<keyword evidence="9 10" id="KW-0807">Transducer</keyword>
<dbReference type="PROSITE" id="PS50262">
    <property type="entry name" value="G_PROTEIN_RECEP_F1_2"/>
    <property type="match status" value="1"/>
</dbReference>
<dbReference type="GO" id="GO:0005886">
    <property type="term" value="C:plasma membrane"/>
    <property type="evidence" value="ECO:0007669"/>
    <property type="project" value="UniProtKB-SubCell"/>
</dbReference>
<evidence type="ECO:0000256" key="3">
    <source>
        <dbReference type="ARBA" id="ARBA00022692"/>
    </source>
</evidence>
<dbReference type="FunCoup" id="F6W957">
    <property type="interactions" value="169"/>
</dbReference>
<evidence type="ECO:0000256" key="11">
    <source>
        <dbReference type="RuleBase" id="RU363047"/>
    </source>
</evidence>
<feature type="transmembrane region" description="Helical" evidence="11">
    <location>
        <begin position="61"/>
        <end position="80"/>
    </location>
</feature>
<evidence type="ECO:0000256" key="5">
    <source>
        <dbReference type="ARBA" id="ARBA00022989"/>
    </source>
</evidence>
<dbReference type="AlphaFoldDB" id="F6W957"/>
<keyword evidence="7 11" id="KW-0472">Membrane</keyword>
<dbReference type="Proteomes" id="UP000002279">
    <property type="component" value="Chromosome 3"/>
</dbReference>
<evidence type="ECO:0000256" key="2">
    <source>
        <dbReference type="ARBA" id="ARBA00022475"/>
    </source>
</evidence>
<reference evidence="13" key="2">
    <citation type="submission" date="2025-08" db="UniProtKB">
        <authorList>
            <consortium name="Ensembl"/>
        </authorList>
    </citation>
    <scope>IDENTIFICATION</scope>
    <source>
        <strain evidence="13">Glennie</strain>
    </source>
</reference>
<evidence type="ECO:0000256" key="8">
    <source>
        <dbReference type="ARBA" id="ARBA00023170"/>
    </source>
</evidence>
<evidence type="ECO:0000256" key="9">
    <source>
        <dbReference type="ARBA" id="ARBA00023224"/>
    </source>
</evidence>
<feature type="transmembrane region" description="Helical" evidence="11">
    <location>
        <begin position="201"/>
        <end position="222"/>
    </location>
</feature>
<dbReference type="GO" id="GO:0004984">
    <property type="term" value="F:olfactory receptor activity"/>
    <property type="evidence" value="ECO:0000318"/>
    <property type="project" value="GO_Central"/>
</dbReference>
<dbReference type="GeneTree" id="ENSGT01150000286988"/>
<feature type="transmembrane region" description="Helical" evidence="11">
    <location>
        <begin position="243"/>
        <end position="262"/>
    </location>
</feature>
<dbReference type="PRINTS" id="PR00237">
    <property type="entry name" value="GPCRRHODOPSN"/>
</dbReference>
<dbReference type="GO" id="GO:0004930">
    <property type="term" value="F:G protein-coupled receptor activity"/>
    <property type="evidence" value="ECO:0007669"/>
    <property type="project" value="UniProtKB-KW"/>
</dbReference>
<dbReference type="InterPro" id="IPR000276">
    <property type="entry name" value="GPCR_Rhodpsn"/>
</dbReference>
<name>F6W957_ORNAN</name>
<dbReference type="CDD" id="cd15417">
    <property type="entry name" value="7tmA_OR5A1-like"/>
    <property type="match status" value="1"/>
</dbReference>
<dbReference type="InParanoid" id="F6W957"/>
<dbReference type="PANTHER" id="PTHR26452">
    <property type="entry name" value="OLFACTORY RECEPTOR"/>
    <property type="match status" value="1"/>
</dbReference>
<dbReference type="SUPFAM" id="SSF81321">
    <property type="entry name" value="Family A G protein-coupled receptor-like"/>
    <property type="match status" value="1"/>
</dbReference>
<evidence type="ECO:0000256" key="7">
    <source>
        <dbReference type="ARBA" id="ARBA00023136"/>
    </source>
</evidence>
<accession>F6W957</accession>
<keyword evidence="8 10" id="KW-0675">Receptor</keyword>
<dbReference type="InterPro" id="IPR050516">
    <property type="entry name" value="Olfactory_GPCR"/>
</dbReference>
<organism evidence="13 14">
    <name type="scientific">Ornithorhynchus anatinus</name>
    <name type="common">Duckbill platypus</name>
    <dbReference type="NCBI Taxonomy" id="9258"/>
    <lineage>
        <taxon>Eukaryota</taxon>
        <taxon>Metazoa</taxon>
        <taxon>Chordata</taxon>
        <taxon>Craniata</taxon>
        <taxon>Vertebrata</taxon>
        <taxon>Euteleostomi</taxon>
        <taxon>Mammalia</taxon>
        <taxon>Monotremata</taxon>
        <taxon>Ornithorhynchidae</taxon>
        <taxon>Ornithorhynchus</taxon>
    </lineage>
</organism>
<reference evidence="13 14" key="1">
    <citation type="journal article" date="2008" name="Nature">
        <title>Genome analysis of the platypus reveals unique signatures of evolution.</title>
        <authorList>
            <person name="Warren W.C."/>
            <person name="Hillier L.W."/>
            <person name="Marshall Graves J.A."/>
            <person name="Birney E."/>
            <person name="Ponting C.P."/>
            <person name="Grutzner F."/>
            <person name="Belov K."/>
            <person name="Miller W."/>
            <person name="Clarke L."/>
            <person name="Chinwalla A.T."/>
            <person name="Yang S.P."/>
            <person name="Heger A."/>
            <person name="Locke D.P."/>
            <person name="Miethke P."/>
            <person name="Waters P.D."/>
            <person name="Veyrunes F."/>
            <person name="Fulton L."/>
            <person name="Fulton B."/>
            <person name="Graves T."/>
            <person name="Wallis J."/>
            <person name="Puente X.S."/>
            <person name="Lopez-Otin C."/>
            <person name="Ordonez G.R."/>
            <person name="Eichler E.E."/>
            <person name="Chen L."/>
            <person name="Cheng Z."/>
            <person name="Deakin J.E."/>
            <person name="Alsop A."/>
            <person name="Thompson K."/>
            <person name="Kirby P."/>
            <person name="Papenfuss A.T."/>
            <person name="Wakefield M.J."/>
            <person name="Olender T."/>
            <person name="Lancet D."/>
            <person name="Huttley G.A."/>
            <person name="Smit A.F."/>
            <person name="Pask A."/>
            <person name="Temple-Smith P."/>
            <person name="Batzer M.A."/>
            <person name="Walker J.A."/>
            <person name="Konkel M.K."/>
            <person name="Harris R.S."/>
            <person name="Whittington C.M."/>
            <person name="Wong E.S."/>
            <person name="Gemmell N.J."/>
            <person name="Buschiazzo E."/>
            <person name="Vargas Jentzsch I.M."/>
            <person name="Merkel A."/>
            <person name="Schmitz J."/>
            <person name="Zemann A."/>
            <person name="Churakov G."/>
            <person name="Kriegs J.O."/>
            <person name="Brosius J."/>
            <person name="Murchison E.P."/>
            <person name="Sachidanandam R."/>
            <person name="Smith C."/>
            <person name="Hannon G.J."/>
            <person name="Tsend-Ayush E."/>
            <person name="McMillan D."/>
            <person name="Attenborough R."/>
            <person name="Rens W."/>
            <person name="Ferguson-Smith M."/>
            <person name="Lefevre C.M."/>
            <person name="Sharp J.A."/>
            <person name="Nicholas K.R."/>
            <person name="Ray D.A."/>
            <person name="Kube M."/>
            <person name="Reinhardt R."/>
            <person name="Pringle T.H."/>
            <person name="Taylor J."/>
            <person name="Jones R.C."/>
            <person name="Nixon B."/>
            <person name="Dacheux J.L."/>
            <person name="Niwa H."/>
            <person name="Sekita Y."/>
            <person name="Huang X."/>
            <person name="Stark A."/>
            <person name="Kheradpour P."/>
            <person name="Kellis M."/>
            <person name="Flicek P."/>
            <person name="Chen Y."/>
            <person name="Webber C."/>
            <person name="Hardison R."/>
            <person name="Nelson J."/>
            <person name="Hallsworth-Pepin K."/>
            <person name="Delehaunty K."/>
            <person name="Markovic C."/>
            <person name="Minx P."/>
            <person name="Feng Y."/>
            <person name="Kremitzki C."/>
            <person name="Mitreva M."/>
            <person name="Glasscock J."/>
            <person name="Wylie T."/>
            <person name="Wohldmann P."/>
            <person name="Thiru P."/>
            <person name="Nhan M.N."/>
            <person name="Pohl C.S."/>
            <person name="Smith S.M."/>
            <person name="Hou S."/>
            <person name="Nefedov M."/>
            <person name="de Jong P.J."/>
            <person name="Renfree M.B."/>
            <person name="Mardis E.R."/>
            <person name="Wilson R.K."/>
        </authorList>
    </citation>
    <scope>NUCLEOTIDE SEQUENCE [LARGE SCALE GENOMIC DNA]</scope>
    <source>
        <strain evidence="13 14">Glennie</strain>
    </source>
</reference>
<evidence type="ECO:0000313" key="13">
    <source>
        <dbReference type="Ensembl" id="ENSOANP00000000239.3"/>
    </source>
</evidence>
<dbReference type="InterPro" id="IPR017452">
    <property type="entry name" value="GPCR_Rhodpsn_7TM"/>
</dbReference>
<dbReference type="HOGENOM" id="CLU_012526_0_1_1"/>
<dbReference type="PROSITE" id="PS00237">
    <property type="entry name" value="G_PROTEIN_RECEP_F1_1"/>
    <property type="match status" value="1"/>
</dbReference>
<feature type="transmembrane region" description="Helical" evidence="11">
    <location>
        <begin position="27"/>
        <end position="49"/>
    </location>
</feature>
<keyword evidence="4 11" id="KW-0552">Olfaction</keyword>
<evidence type="ECO:0000259" key="12">
    <source>
        <dbReference type="PROSITE" id="PS50262"/>
    </source>
</evidence>
<evidence type="ECO:0000256" key="1">
    <source>
        <dbReference type="ARBA" id="ARBA00004651"/>
    </source>
</evidence>
<evidence type="ECO:0000256" key="4">
    <source>
        <dbReference type="ARBA" id="ARBA00022725"/>
    </source>
</evidence>
<comment type="subcellular location">
    <subcellularLocation>
        <location evidence="1 11">Cell membrane</location>
        <topology evidence="1 11">Multi-pass membrane protein</topology>
    </subcellularLocation>
</comment>
<dbReference type="Pfam" id="PF13853">
    <property type="entry name" value="7tm_4"/>
    <property type="match status" value="1"/>
</dbReference>
<dbReference type="Gene3D" id="1.20.1070.10">
    <property type="entry name" value="Rhodopsin 7-helix transmembrane proteins"/>
    <property type="match status" value="1"/>
</dbReference>
<proteinExistence type="inferred from homology"/>
<keyword evidence="11" id="KW-0716">Sensory transduction</keyword>
<dbReference type="OMA" id="MLCDFFK"/>
<gene>
    <name evidence="13" type="primary">LOC100682251</name>
</gene>
<sequence length="345" mass="38645">MVGRRNSTNVIKFILLGFSEPPQLQGLLFGVFLLIYLMTLSWNLGLITLIRTNFHLHTPMYFFLSHLSFVDVCYSSSVVPKMLADFFKERKTISLMGCTIQCFVFVGMGGTECCLLAAMAYDRYVAICDPLRYQAAMTQTLCVRMVVAAHLGGFLTSLAETSSIFQLRFCGPNVIHHFFCDLPLLLDLSCSNSFISKVVNWLMVFITGVTSGLIVLISYLYIITTVVKIRPVKGRSKAFSTCASHLTVVTLFYGSGLFAYLHPGASHSANQGEAASLFYGAVIPMLNPIAYSLRNKEIKDALTKLKEAIDQWYLSNVHYVQSTVLRIWESPVNRIESRNVFPMCH</sequence>
<feature type="transmembrane region" description="Helical" evidence="11">
    <location>
        <begin position="141"/>
        <end position="159"/>
    </location>
</feature>
<feature type="transmembrane region" description="Helical" evidence="11">
    <location>
        <begin position="274"/>
        <end position="293"/>
    </location>
</feature>
<keyword evidence="2 11" id="KW-1003">Cell membrane</keyword>
<evidence type="ECO:0000256" key="6">
    <source>
        <dbReference type="ARBA" id="ARBA00023040"/>
    </source>
</evidence>
<reference evidence="13" key="3">
    <citation type="submission" date="2025-09" db="UniProtKB">
        <authorList>
            <consortium name="Ensembl"/>
        </authorList>
    </citation>
    <scope>IDENTIFICATION</scope>
    <source>
        <strain evidence="13">Glennie</strain>
    </source>
</reference>
<dbReference type="PRINTS" id="PR00245">
    <property type="entry name" value="OLFACTORYR"/>
</dbReference>
<dbReference type="Ensembl" id="ENSOANT00000000239.3">
    <property type="protein sequence ID" value="ENSOANP00000000239.3"/>
    <property type="gene ID" value="ENSOANG00000000123.3"/>
</dbReference>
<feature type="domain" description="G-protein coupled receptors family 1 profile" evidence="12">
    <location>
        <begin position="42"/>
        <end position="291"/>
    </location>
</feature>
<evidence type="ECO:0000256" key="10">
    <source>
        <dbReference type="RuleBase" id="RU000688"/>
    </source>
</evidence>
<dbReference type="eggNOG" id="ENOG502SJZ4">
    <property type="taxonomic scope" value="Eukaryota"/>
</dbReference>
<feature type="transmembrane region" description="Helical" evidence="11">
    <location>
        <begin position="92"/>
        <end position="121"/>
    </location>
</feature>
<protein>
    <recommendedName>
        <fullName evidence="11">Olfactory receptor</fullName>
    </recommendedName>
</protein>
<keyword evidence="3 10" id="KW-0812">Transmembrane</keyword>
<keyword evidence="6 10" id="KW-0297">G-protein coupled receptor</keyword>
<evidence type="ECO:0000313" key="14">
    <source>
        <dbReference type="Proteomes" id="UP000002279"/>
    </source>
</evidence>
<dbReference type="InterPro" id="IPR000725">
    <property type="entry name" value="Olfact_rcpt"/>
</dbReference>